<dbReference type="Gene3D" id="1.10.630.10">
    <property type="entry name" value="Cytochrome P450"/>
    <property type="match status" value="1"/>
</dbReference>
<dbReference type="PROSITE" id="PS00086">
    <property type="entry name" value="CYTOCHROME_P450"/>
    <property type="match status" value="1"/>
</dbReference>
<dbReference type="InterPro" id="IPR001128">
    <property type="entry name" value="Cyt_P450"/>
</dbReference>
<evidence type="ECO:0000313" key="11">
    <source>
        <dbReference type="Proteomes" id="UP000193689"/>
    </source>
</evidence>
<keyword evidence="5 7" id="KW-0408">Iron</keyword>
<dbReference type="InterPro" id="IPR002403">
    <property type="entry name" value="Cyt_P450_E_grp-IV"/>
</dbReference>
<dbReference type="GO" id="GO:0020037">
    <property type="term" value="F:heme binding"/>
    <property type="evidence" value="ECO:0007669"/>
    <property type="project" value="InterPro"/>
</dbReference>
<dbReference type="EMBL" id="MCFJ01000001">
    <property type="protein sequence ID" value="ORY71919.1"/>
    <property type="molecule type" value="Genomic_DNA"/>
</dbReference>
<keyword evidence="6 8" id="KW-0503">Monooxygenase</keyword>
<keyword evidence="3 7" id="KW-0479">Metal-binding</keyword>
<evidence type="ECO:0000256" key="4">
    <source>
        <dbReference type="ARBA" id="ARBA00023002"/>
    </source>
</evidence>
<dbReference type="InterPro" id="IPR036396">
    <property type="entry name" value="Cyt_P450_sf"/>
</dbReference>
<keyword evidence="11" id="KW-1185">Reference proteome</keyword>
<comment type="similarity">
    <text evidence="2 8">Belongs to the cytochrome P450 family.</text>
</comment>
<comment type="caution">
    <text evidence="10">The sequence shown here is derived from an EMBL/GenBank/DDBJ whole genome shotgun (WGS) entry which is preliminary data.</text>
</comment>
<keyword evidence="7 8" id="KW-0349">Heme</keyword>
<evidence type="ECO:0000256" key="7">
    <source>
        <dbReference type="PIRSR" id="PIRSR602403-1"/>
    </source>
</evidence>
<dbReference type="GO" id="GO:0016705">
    <property type="term" value="F:oxidoreductase activity, acting on paired donors, with incorporation or reduction of molecular oxygen"/>
    <property type="evidence" value="ECO:0007669"/>
    <property type="project" value="InterPro"/>
</dbReference>
<name>A0A1Y2EK49_9PEZI</name>
<dbReference type="STRING" id="1141098.A0A1Y2EK49"/>
<feature type="binding site" description="axial binding residue" evidence="7">
    <location>
        <position position="465"/>
    </location>
    <ligand>
        <name>heme</name>
        <dbReference type="ChEBI" id="CHEBI:30413"/>
    </ligand>
    <ligandPart>
        <name>Fe</name>
        <dbReference type="ChEBI" id="CHEBI:18248"/>
    </ligandPart>
</feature>
<dbReference type="GeneID" id="63774118"/>
<dbReference type="PRINTS" id="PR00465">
    <property type="entry name" value="EP450IV"/>
</dbReference>
<sequence>MTPVIEMLPVRVLVGSNWSYYVAIAVVLLLAFILQPSKQSHVSAPFYKASKTKWMFSADTLVKESYDKFRDRVYQIKATEGTRTMIPASLIGELKGLPEDTLSASAAVDEVRESNRDDEICDTDVSQAMLSDYTKFCLGPHGDTLTFLIRSKLTQQLSRLVPRLKSELEFIIVQEFPECKDWTPVQAQPFMVRTIARLSGRAFVGPELGRTEEWMDTTINFAVHVFVAVVKLQFFPPWLRPIAQYFVSELGQIKRDLARGQAMLKPIIDERLQNAELDPGHQKPDDFIQWTVDALPDAQRNDYYLQTQLQLVLGAASIHTTSNLTTDCIFDLAAQPEIQEILRQEAQEILEDGGGWARKESMAKLKKMDSFMKESQRLAGNVTSFIRKVIKPIDLSDGTHLPSGTNLLAPQYGISHDDRYFPDPEVFDGLRFWKMRQLSDETANRHQFTSIGDTNMNFGLGKHACPGRFFAGNEIKLILAYLLLNYDIKLKDGETERPKPMMFMMSKTPNPTAEIMFRRRERSSSS</sequence>
<organism evidence="10 11">
    <name type="scientific">Pseudomassariella vexata</name>
    <dbReference type="NCBI Taxonomy" id="1141098"/>
    <lineage>
        <taxon>Eukaryota</taxon>
        <taxon>Fungi</taxon>
        <taxon>Dikarya</taxon>
        <taxon>Ascomycota</taxon>
        <taxon>Pezizomycotina</taxon>
        <taxon>Sordariomycetes</taxon>
        <taxon>Xylariomycetidae</taxon>
        <taxon>Amphisphaeriales</taxon>
        <taxon>Pseudomassariaceae</taxon>
        <taxon>Pseudomassariella</taxon>
    </lineage>
</organism>
<dbReference type="GO" id="GO:0004497">
    <property type="term" value="F:monooxygenase activity"/>
    <property type="evidence" value="ECO:0007669"/>
    <property type="project" value="UniProtKB-KW"/>
</dbReference>
<dbReference type="InParanoid" id="A0A1Y2EK49"/>
<evidence type="ECO:0000256" key="3">
    <source>
        <dbReference type="ARBA" id="ARBA00022723"/>
    </source>
</evidence>
<dbReference type="CDD" id="cd11041">
    <property type="entry name" value="CYP503A1-like"/>
    <property type="match status" value="1"/>
</dbReference>
<comment type="cofactor">
    <cofactor evidence="1 7">
        <name>heme</name>
        <dbReference type="ChEBI" id="CHEBI:30413"/>
    </cofactor>
</comment>
<protein>
    <submittedName>
        <fullName evidence="10">Cytochrome P450</fullName>
    </submittedName>
</protein>
<dbReference type="Pfam" id="PF00067">
    <property type="entry name" value="p450"/>
    <property type="match status" value="1"/>
</dbReference>
<evidence type="ECO:0000256" key="1">
    <source>
        <dbReference type="ARBA" id="ARBA00001971"/>
    </source>
</evidence>
<reference evidence="10 11" key="1">
    <citation type="submission" date="2016-07" db="EMBL/GenBank/DDBJ databases">
        <title>Pervasive Adenine N6-methylation of Active Genes in Fungi.</title>
        <authorList>
            <consortium name="DOE Joint Genome Institute"/>
            <person name="Mondo S.J."/>
            <person name="Dannebaum R.O."/>
            <person name="Kuo R.C."/>
            <person name="Labutti K."/>
            <person name="Haridas S."/>
            <person name="Kuo A."/>
            <person name="Salamov A."/>
            <person name="Ahrendt S.R."/>
            <person name="Lipzen A."/>
            <person name="Sullivan W."/>
            <person name="Andreopoulos W.B."/>
            <person name="Clum A."/>
            <person name="Lindquist E."/>
            <person name="Daum C."/>
            <person name="Ramamoorthy G.K."/>
            <person name="Gryganskyi A."/>
            <person name="Culley D."/>
            <person name="Magnuson J.K."/>
            <person name="James T.Y."/>
            <person name="O'Malley M.A."/>
            <person name="Stajich J.E."/>
            <person name="Spatafora J.W."/>
            <person name="Visel A."/>
            <person name="Grigoriev I.V."/>
        </authorList>
    </citation>
    <scope>NUCLEOTIDE SEQUENCE [LARGE SCALE GENOMIC DNA]</scope>
    <source>
        <strain evidence="10 11">CBS 129021</strain>
    </source>
</reference>
<accession>A0A1Y2EK49</accession>
<keyword evidence="4 8" id="KW-0560">Oxidoreductase</keyword>
<evidence type="ECO:0000256" key="5">
    <source>
        <dbReference type="ARBA" id="ARBA00023004"/>
    </source>
</evidence>
<feature type="transmembrane region" description="Helical" evidence="9">
    <location>
        <begin position="18"/>
        <end position="34"/>
    </location>
</feature>
<dbReference type="PANTHER" id="PTHR46206">
    <property type="entry name" value="CYTOCHROME P450"/>
    <property type="match status" value="1"/>
</dbReference>
<dbReference type="Proteomes" id="UP000193689">
    <property type="component" value="Unassembled WGS sequence"/>
</dbReference>
<keyword evidence="9" id="KW-0812">Transmembrane</keyword>
<dbReference type="GO" id="GO:0005506">
    <property type="term" value="F:iron ion binding"/>
    <property type="evidence" value="ECO:0007669"/>
    <property type="project" value="InterPro"/>
</dbReference>
<evidence type="ECO:0000256" key="2">
    <source>
        <dbReference type="ARBA" id="ARBA00010617"/>
    </source>
</evidence>
<gene>
    <name evidence="10" type="ORF">BCR38DRAFT_404948</name>
</gene>
<evidence type="ECO:0000256" key="9">
    <source>
        <dbReference type="SAM" id="Phobius"/>
    </source>
</evidence>
<dbReference type="SUPFAM" id="SSF48264">
    <property type="entry name" value="Cytochrome P450"/>
    <property type="match status" value="1"/>
</dbReference>
<proteinExistence type="inferred from homology"/>
<evidence type="ECO:0000256" key="8">
    <source>
        <dbReference type="RuleBase" id="RU000461"/>
    </source>
</evidence>
<keyword evidence="9" id="KW-1133">Transmembrane helix</keyword>
<dbReference type="RefSeq" id="XP_040721511.1">
    <property type="nucleotide sequence ID" value="XM_040857906.1"/>
</dbReference>
<evidence type="ECO:0000256" key="6">
    <source>
        <dbReference type="ARBA" id="ARBA00023033"/>
    </source>
</evidence>
<dbReference type="AlphaFoldDB" id="A0A1Y2EK49"/>
<dbReference type="OrthoDB" id="1844152at2759"/>
<dbReference type="InterPro" id="IPR017972">
    <property type="entry name" value="Cyt_P450_CS"/>
</dbReference>
<evidence type="ECO:0000313" key="10">
    <source>
        <dbReference type="EMBL" id="ORY71919.1"/>
    </source>
</evidence>
<keyword evidence="9" id="KW-0472">Membrane</keyword>